<evidence type="ECO:0000313" key="4">
    <source>
        <dbReference type="Proteomes" id="UP000030671"/>
    </source>
</evidence>
<evidence type="ECO:0000259" key="2">
    <source>
        <dbReference type="Pfam" id="PF21671"/>
    </source>
</evidence>
<name>W4JNM1_HETIT</name>
<sequence length="294" mass="31327">MRLTSVVPLLSALHLVLPCVFARLDRPLRQHHKSRALLDVCAYIDADTLAQTNIIGIPADILADLDLCLCLSALPLALKTNANLKVLTDLLGNTVVDAFLSAIATPSSQHCTYPAHSTPLCSMNDPCGHSCNPPYVPRGGHCDCPPPYSECNGQCAHFPKVGCLCFLVEGLVKPWSQGCGSAIPRSKRQLKAVNTHGVRTLDDAQLTCTSDETVCGVDHGSAGFECLDTQVTLQSCGGCVIPHPFSLSSEQEPAGIDCSALSDVLDVQCLSGRCVVNRCRDGFEISLTRDSCIP</sequence>
<dbReference type="EMBL" id="KI925466">
    <property type="protein sequence ID" value="ETW75157.1"/>
    <property type="molecule type" value="Genomic_DNA"/>
</dbReference>
<dbReference type="Proteomes" id="UP000030671">
    <property type="component" value="Unassembled WGS sequence"/>
</dbReference>
<organism evidence="3 4">
    <name type="scientific">Heterobasidion irregulare (strain TC 32-1)</name>
    <dbReference type="NCBI Taxonomy" id="747525"/>
    <lineage>
        <taxon>Eukaryota</taxon>
        <taxon>Fungi</taxon>
        <taxon>Dikarya</taxon>
        <taxon>Basidiomycota</taxon>
        <taxon>Agaricomycotina</taxon>
        <taxon>Agaricomycetes</taxon>
        <taxon>Russulales</taxon>
        <taxon>Bondarzewiaceae</taxon>
        <taxon>Heterobasidion</taxon>
        <taxon>Heterobasidion annosum species complex</taxon>
    </lineage>
</organism>
<dbReference type="eggNOG" id="ENOG502SS21">
    <property type="taxonomic scope" value="Eukaryota"/>
</dbReference>
<dbReference type="PANTHER" id="PTHR35192:SF2">
    <property type="entry name" value="APPLE DOMAIN-CONTAINING PROTEIN"/>
    <property type="match status" value="1"/>
</dbReference>
<keyword evidence="1" id="KW-0732">Signal</keyword>
<dbReference type="PANTHER" id="PTHR35192">
    <property type="entry name" value="PROTEIN, PUTATIVE-RELATED"/>
    <property type="match status" value="1"/>
</dbReference>
<evidence type="ECO:0000256" key="1">
    <source>
        <dbReference type="SAM" id="SignalP"/>
    </source>
</evidence>
<feature type="non-terminal residue" evidence="3">
    <location>
        <position position="294"/>
    </location>
</feature>
<dbReference type="Pfam" id="PF21671">
    <property type="entry name" value="CPL1-like"/>
    <property type="match status" value="1"/>
</dbReference>
<dbReference type="GeneID" id="20678372"/>
<feature type="signal peptide" evidence="1">
    <location>
        <begin position="1"/>
        <end position="22"/>
    </location>
</feature>
<dbReference type="RefSeq" id="XP_009552510.1">
    <property type="nucleotide sequence ID" value="XM_009554215.1"/>
</dbReference>
<proteinExistence type="predicted"/>
<gene>
    <name evidence="3" type="ORF">HETIRDRAFT_56778</name>
</gene>
<accession>W4JNM1</accession>
<feature type="domain" description="Protein CPL1-like" evidence="2">
    <location>
        <begin position="224"/>
        <end position="293"/>
    </location>
</feature>
<dbReference type="InterPro" id="IPR048661">
    <property type="entry name" value="CPL1-like"/>
</dbReference>
<reference evidence="3 4" key="1">
    <citation type="journal article" date="2012" name="New Phytol.">
        <title>Insight into trade-off between wood decay and parasitism from the genome of a fungal forest pathogen.</title>
        <authorList>
            <person name="Olson A."/>
            <person name="Aerts A."/>
            <person name="Asiegbu F."/>
            <person name="Belbahri L."/>
            <person name="Bouzid O."/>
            <person name="Broberg A."/>
            <person name="Canback B."/>
            <person name="Coutinho P.M."/>
            <person name="Cullen D."/>
            <person name="Dalman K."/>
            <person name="Deflorio G."/>
            <person name="van Diepen L.T."/>
            <person name="Dunand C."/>
            <person name="Duplessis S."/>
            <person name="Durling M."/>
            <person name="Gonthier P."/>
            <person name="Grimwood J."/>
            <person name="Fossdal C.G."/>
            <person name="Hansson D."/>
            <person name="Henrissat B."/>
            <person name="Hietala A."/>
            <person name="Himmelstrand K."/>
            <person name="Hoffmeister D."/>
            <person name="Hogberg N."/>
            <person name="James T.Y."/>
            <person name="Karlsson M."/>
            <person name="Kohler A."/>
            <person name="Kues U."/>
            <person name="Lee Y.H."/>
            <person name="Lin Y.C."/>
            <person name="Lind M."/>
            <person name="Lindquist E."/>
            <person name="Lombard V."/>
            <person name="Lucas S."/>
            <person name="Lunden K."/>
            <person name="Morin E."/>
            <person name="Murat C."/>
            <person name="Park J."/>
            <person name="Raffaello T."/>
            <person name="Rouze P."/>
            <person name="Salamov A."/>
            <person name="Schmutz J."/>
            <person name="Solheim H."/>
            <person name="Stahlberg J."/>
            <person name="Velez H."/>
            <person name="de Vries R.P."/>
            <person name="Wiebenga A."/>
            <person name="Woodward S."/>
            <person name="Yakovlev I."/>
            <person name="Garbelotto M."/>
            <person name="Martin F."/>
            <person name="Grigoriev I.V."/>
            <person name="Stenlid J."/>
        </authorList>
    </citation>
    <scope>NUCLEOTIDE SEQUENCE [LARGE SCALE GENOMIC DNA]</scope>
    <source>
        <strain evidence="3 4">TC 32-1</strain>
    </source>
</reference>
<dbReference type="STRING" id="747525.W4JNM1"/>
<dbReference type="HOGENOM" id="CLU_063728_0_0_1"/>
<keyword evidence="4" id="KW-1185">Reference proteome</keyword>
<feature type="chain" id="PRO_5004843958" description="Protein CPL1-like domain-containing protein" evidence="1">
    <location>
        <begin position="23"/>
        <end position="294"/>
    </location>
</feature>
<dbReference type="AlphaFoldDB" id="W4JNM1"/>
<dbReference type="InterPro" id="IPR038955">
    <property type="entry name" value="PriA/CPL1_fungi"/>
</dbReference>
<dbReference type="OrthoDB" id="439917at2759"/>
<dbReference type="KEGG" id="hir:HETIRDRAFT_56778"/>
<evidence type="ECO:0000313" key="3">
    <source>
        <dbReference type="EMBL" id="ETW75157.1"/>
    </source>
</evidence>
<protein>
    <recommendedName>
        <fullName evidence="2">Protein CPL1-like domain-containing protein</fullName>
    </recommendedName>
</protein>
<dbReference type="InParanoid" id="W4JNM1"/>